<protein>
    <submittedName>
        <fullName evidence="1">ATP-binding protein</fullName>
    </submittedName>
</protein>
<evidence type="ECO:0000313" key="1">
    <source>
        <dbReference type="EMBL" id="QKD80919.1"/>
    </source>
</evidence>
<accession>A0A6M8B1N1</accession>
<dbReference type="AlphaFoldDB" id="A0A6M8B1N1"/>
<evidence type="ECO:0000313" key="2">
    <source>
        <dbReference type="Proteomes" id="UP000505210"/>
    </source>
</evidence>
<keyword evidence="1" id="KW-0547">Nucleotide-binding</keyword>
<dbReference type="EMBL" id="CP053661">
    <property type="protein sequence ID" value="QKD80919.1"/>
    <property type="molecule type" value="Genomic_DNA"/>
</dbReference>
<dbReference type="Proteomes" id="UP000505210">
    <property type="component" value="Chromosome"/>
</dbReference>
<dbReference type="KEGG" id="theu:HPC62_00910"/>
<proteinExistence type="predicted"/>
<organism evidence="1 2">
    <name type="scientific">Thermoleptolyngbya sichuanensis A183</name>
    <dbReference type="NCBI Taxonomy" id="2737172"/>
    <lineage>
        <taxon>Bacteria</taxon>
        <taxon>Bacillati</taxon>
        <taxon>Cyanobacteriota</taxon>
        <taxon>Cyanophyceae</taxon>
        <taxon>Oculatellales</taxon>
        <taxon>Oculatellaceae</taxon>
        <taxon>Thermoleptolyngbya</taxon>
        <taxon>Thermoleptolyngbya sichuanensis</taxon>
    </lineage>
</organism>
<reference evidence="1 2" key="1">
    <citation type="submission" date="2020-05" db="EMBL/GenBank/DDBJ databases">
        <title>Complete genome sequence of of a novel Thermoleptolyngbya strain isolated from hot springs of Ganzi, Sichuan China.</title>
        <authorList>
            <person name="Tang J."/>
            <person name="Daroch M."/>
            <person name="Li L."/>
            <person name="Waleron K."/>
            <person name="Waleron M."/>
            <person name="Waleron M."/>
        </authorList>
    </citation>
    <scope>NUCLEOTIDE SEQUENCE [LARGE SCALE GENOMIC DNA]</scope>
    <source>
        <strain evidence="1 2">PKUAC-SCTA183</strain>
    </source>
</reference>
<sequence>MNQMGTLIFFCGKMGSGKSTLSCKIAKELNAILLSEDEWLSTIYPEEIKIFDDYVKYSRRLRSVLKNHVRSIIKAGISVVMDFPANTVNQRAWFKEILLSENIPHKLIYLDVDDETCLEGIRKRRETNPERSQFDTEDVFHHVTSFFQPPSVDEGFWIEVVHRDVL</sequence>
<gene>
    <name evidence="1" type="ORF">HPC62_00910</name>
</gene>
<keyword evidence="2" id="KW-1185">Reference proteome</keyword>
<dbReference type="RefSeq" id="WP_172353345.1">
    <property type="nucleotide sequence ID" value="NZ_CP053661.1"/>
</dbReference>
<dbReference type="InterPro" id="IPR027417">
    <property type="entry name" value="P-loop_NTPase"/>
</dbReference>
<keyword evidence="1" id="KW-0067">ATP-binding</keyword>
<dbReference type="SUPFAM" id="SSF52540">
    <property type="entry name" value="P-loop containing nucleoside triphosphate hydrolases"/>
    <property type="match status" value="1"/>
</dbReference>
<dbReference type="Pfam" id="PF13671">
    <property type="entry name" value="AAA_33"/>
    <property type="match status" value="1"/>
</dbReference>
<dbReference type="Gene3D" id="3.40.50.300">
    <property type="entry name" value="P-loop containing nucleotide triphosphate hydrolases"/>
    <property type="match status" value="1"/>
</dbReference>
<name>A0A6M8B1N1_9CYAN</name>
<dbReference type="GO" id="GO:0005524">
    <property type="term" value="F:ATP binding"/>
    <property type="evidence" value="ECO:0007669"/>
    <property type="project" value="UniProtKB-KW"/>
</dbReference>